<evidence type="ECO:0000313" key="2">
    <source>
        <dbReference type="Proteomes" id="UP000191144"/>
    </source>
</evidence>
<dbReference type="OrthoDB" id="4036129at2759"/>
<accession>A0A1G4K4S6</accession>
<organism evidence="1 2">
    <name type="scientific">Lachancea meyersii CBS 8951</name>
    <dbReference type="NCBI Taxonomy" id="1266667"/>
    <lineage>
        <taxon>Eukaryota</taxon>
        <taxon>Fungi</taxon>
        <taxon>Dikarya</taxon>
        <taxon>Ascomycota</taxon>
        <taxon>Saccharomycotina</taxon>
        <taxon>Saccharomycetes</taxon>
        <taxon>Saccharomycetales</taxon>
        <taxon>Saccharomycetaceae</taxon>
        <taxon>Lachancea</taxon>
    </lineage>
</organism>
<sequence length="227" mass="26054">MLNTYKNQSFSGCQMTKGVSECQVPRRGKKSLIVNARERHLTYSDFPCTRYVNVLPKTCHFVSQKSKYKDSKQLTSRSKNKFILMRSLLHSTVLKIASCSHTDQKGQFNVEEVSKIASWLWRQNRGVFQSYFEVLAVFEERRVTKKPVSFPSVRKLSEAIGKQCIPSTYSYETLTNGADTTAMESKKTYKAFCGRFSLKEATGRVRKKKPIQTFALRSANIEDVFLL</sequence>
<dbReference type="AlphaFoldDB" id="A0A1G4K4S6"/>
<gene>
    <name evidence="1" type="ORF">LAME_0G00100G</name>
</gene>
<reference evidence="2" key="1">
    <citation type="submission" date="2016-03" db="EMBL/GenBank/DDBJ databases">
        <authorList>
            <person name="Devillers Hugo."/>
        </authorList>
    </citation>
    <scope>NUCLEOTIDE SEQUENCE [LARGE SCALE GENOMIC DNA]</scope>
</reference>
<protein>
    <submittedName>
        <fullName evidence="1">LAME_0G00100g1_1</fullName>
    </submittedName>
</protein>
<dbReference type="EMBL" id="LT598484">
    <property type="protein sequence ID" value="SCU98670.1"/>
    <property type="molecule type" value="Genomic_DNA"/>
</dbReference>
<keyword evidence="2" id="KW-1185">Reference proteome</keyword>
<proteinExistence type="predicted"/>
<evidence type="ECO:0000313" key="1">
    <source>
        <dbReference type="EMBL" id="SCU98670.1"/>
    </source>
</evidence>
<dbReference type="Proteomes" id="UP000191144">
    <property type="component" value="Chromosome G"/>
</dbReference>
<name>A0A1G4K4S6_9SACH</name>